<dbReference type="InterPro" id="IPR003732">
    <property type="entry name" value="Daa-tRNA_deacyls_DTD"/>
</dbReference>
<evidence type="ECO:0000313" key="4">
    <source>
        <dbReference type="Proteomes" id="UP000633278"/>
    </source>
</evidence>
<dbReference type="Proteomes" id="UP000633278">
    <property type="component" value="Unassembled WGS sequence"/>
</dbReference>
<dbReference type="GO" id="GO:0000049">
    <property type="term" value="F:tRNA binding"/>
    <property type="evidence" value="ECO:0007669"/>
    <property type="project" value="UniProtKB-UniRule"/>
</dbReference>
<keyword evidence="2" id="KW-0378">Hydrolase</keyword>
<dbReference type="InterPro" id="IPR023509">
    <property type="entry name" value="DTD-like_sf"/>
</dbReference>
<feature type="short sequence motif" description="Gly-cisPro motif, important for rejection of L-amino acids" evidence="2">
    <location>
        <begin position="138"/>
        <end position="139"/>
    </location>
</feature>
<gene>
    <name evidence="2 3" type="primary">dtd</name>
    <name evidence="3" type="ORF">GCM10011416_11990</name>
</gene>
<evidence type="ECO:0000256" key="1">
    <source>
        <dbReference type="ARBA" id="ARBA00009673"/>
    </source>
</evidence>
<comment type="domain">
    <text evidence="2">A Gly-cisPro motif from one monomer fits into the active site of the other monomer to allow specific chiral rejection of L-amino acids.</text>
</comment>
<accession>A0A917MDM0</accession>
<reference evidence="3" key="2">
    <citation type="submission" date="2020-09" db="EMBL/GenBank/DDBJ databases">
        <authorList>
            <person name="Sun Q."/>
            <person name="Zhou Y."/>
        </authorList>
    </citation>
    <scope>NUCLEOTIDE SEQUENCE</scope>
    <source>
        <strain evidence="3">CGMCC 1.15763</strain>
    </source>
</reference>
<sequence>MKAVIQRVGNASVSVAGKKIAEIGQGLLILLGVSENDTQDDILWLSKKIANTRIFNDANGQMNKSLLDMDGDAIVVSQFTLQASVKKGNRPSYLKAAKPAVAKPLYIDFIKQLETDLSKKVQAGEFGADMKVSLLNDGPVTLLFDTENKI</sequence>
<dbReference type="PANTHER" id="PTHR10472">
    <property type="entry name" value="D-TYROSYL-TRNA TYR DEACYLASE"/>
    <property type="match status" value="1"/>
</dbReference>
<dbReference type="NCBIfam" id="TIGR00256">
    <property type="entry name" value="D-aminoacyl-tRNA deacylase"/>
    <property type="match status" value="1"/>
</dbReference>
<evidence type="ECO:0000256" key="2">
    <source>
        <dbReference type="HAMAP-Rule" id="MF_00518"/>
    </source>
</evidence>
<reference evidence="3" key="1">
    <citation type="journal article" date="2014" name="Int. J. Syst. Evol. Microbiol.">
        <title>Complete genome sequence of Corynebacterium casei LMG S-19264T (=DSM 44701T), isolated from a smear-ripened cheese.</title>
        <authorList>
            <consortium name="US DOE Joint Genome Institute (JGI-PGF)"/>
            <person name="Walter F."/>
            <person name="Albersmeier A."/>
            <person name="Kalinowski J."/>
            <person name="Ruckert C."/>
        </authorList>
    </citation>
    <scope>NUCLEOTIDE SEQUENCE</scope>
    <source>
        <strain evidence="3">CGMCC 1.15763</strain>
    </source>
</reference>
<protein>
    <recommendedName>
        <fullName evidence="2">D-aminoacyl-tRNA deacylase</fullName>
        <shortName evidence="2">DTD</shortName>
        <ecNumber evidence="2">3.1.1.96</ecNumber>
    </recommendedName>
    <alternativeName>
        <fullName evidence="2">Gly-tRNA(Ala) deacylase</fullName>
        <ecNumber evidence="2">3.1.1.-</ecNumber>
    </alternativeName>
</protein>
<dbReference type="GO" id="GO:0005737">
    <property type="term" value="C:cytoplasm"/>
    <property type="evidence" value="ECO:0007669"/>
    <property type="project" value="UniProtKB-SubCell"/>
</dbReference>
<dbReference type="GO" id="GO:0043908">
    <property type="term" value="F:Ser(Gly)-tRNA(Ala) hydrolase activity"/>
    <property type="evidence" value="ECO:0007669"/>
    <property type="project" value="UniProtKB-UniRule"/>
</dbReference>
<dbReference type="GO" id="GO:0106026">
    <property type="term" value="F:Gly-tRNA(Ala) deacylase activity"/>
    <property type="evidence" value="ECO:0007669"/>
    <property type="project" value="UniProtKB-UniRule"/>
</dbReference>
<evidence type="ECO:0000313" key="3">
    <source>
        <dbReference type="EMBL" id="GGG95929.1"/>
    </source>
</evidence>
<dbReference type="SUPFAM" id="SSF69500">
    <property type="entry name" value="DTD-like"/>
    <property type="match status" value="1"/>
</dbReference>
<keyword evidence="2" id="KW-0963">Cytoplasm</keyword>
<comment type="similarity">
    <text evidence="1 2">Belongs to the DTD family.</text>
</comment>
<dbReference type="EC" id="3.1.1.-" evidence="2"/>
<keyword evidence="2" id="KW-0694">RNA-binding</keyword>
<comment type="subunit">
    <text evidence="2">Homodimer.</text>
</comment>
<dbReference type="RefSeq" id="WP_188598360.1">
    <property type="nucleotide sequence ID" value="NZ_BMJW01000001.1"/>
</dbReference>
<keyword evidence="2" id="KW-0820">tRNA-binding</keyword>
<comment type="caution">
    <text evidence="3">The sequence shown here is derived from an EMBL/GenBank/DDBJ whole genome shotgun (WGS) entry which is preliminary data.</text>
</comment>
<name>A0A917MDM0_9FLAO</name>
<comment type="catalytic activity">
    <reaction evidence="2">
        <text>a D-aminoacyl-tRNA + H2O = a tRNA + a D-alpha-amino acid + H(+)</text>
        <dbReference type="Rhea" id="RHEA:13953"/>
        <dbReference type="Rhea" id="RHEA-COMP:10123"/>
        <dbReference type="Rhea" id="RHEA-COMP:10124"/>
        <dbReference type="ChEBI" id="CHEBI:15377"/>
        <dbReference type="ChEBI" id="CHEBI:15378"/>
        <dbReference type="ChEBI" id="CHEBI:59871"/>
        <dbReference type="ChEBI" id="CHEBI:78442"/>
        <dbReference type="ChEBI" id="CHEBI:79333"/>
        <dbReference type="EC" id="3.1.1.96"/>
    </reaction>
</comment>
<proteinExistence type="inferred from homology"/>
<dbReference type="HAMAP" id="MF_00518">
    <property type="entry name" value="Deacylase_Dtd"/>
    <property type="match status" value="1"/>
</dbReference>
<comment type="subcellular location">
    <subcellularLocation>
        <location evidence="2">Cytoplasm</location>
    </subcellularLocation>
</comment>
<dbReference type="FunFam" id="3.50.80.10:FF:000001">
    <property type="entry name" value="D-aminoacyl-tRNA deacylase"/>
    <property type="match status" value="1"/>
</dbReference>
<dbReference type="AlphaFoldDB" id="A0A917MDM0"/>
<dbReference type="GO" id="GO:0051500">
    <property type="term" value="F:D-tyrosyl-tRNA(Tyr) deacylase activity"/>
    <property type="evidence" value="ECO:0007669"/>
    <property type="project" value="TreeGrafter"/>
</dbReference>
<keyword evidence="4" id="KW-1185">Reference proteome</keyword>
<comment type="catalytic activity">
    <reaction evidence="2">
        <text>glycyl-tRNA(Ala) + H2O = tRNA(Ala) + glycine + H(+)</text>
        <dbReference type="Rhea" id="RHEA:53744"/>
        <dbReference type="Rhea" id="RHEA-COMP:9657"/>
        <dbReference type="Rhea" id="RHEA-COMP:13640"/>
        <dbReference type="ChEBI" id="CHEBI:15377"/>
        <dbReference type="ChEBI" id="CHEBI:15378"/>
        <dbReference type="ChEBI" id="CHEBI:57305"/>
        <dbReference type="ChEBI" id="CHEBI:78442"/>
        <dbReference type="ChEBI" id="CHEBI:78522"/>
    </reaction>
</comment>
<dbReference type="PANTHER" id="PTHR10472:SF5">
    <property type="entry name" value="D-AMINOACYL-TRNA DEACYLASE 1"/>
    <property type="match status" value="1"/>
</dbReference>
<dbReference type="EMBL" id="BMJW01000001">
    <property type="protein sequence ID" value="GGG95929.1"/>
    <property type="molecule type" value="Genomic_DNA"/>
</dbReference>
<dbReference type="GO" id="GO:0019478">
    <property type="term" value="P:D-amino acid catabolic process"/>
    <property type="evidence" value="ECO:0007669"/>
    <property type="project" value="UniProtKB-UniRule"/>
</dbReference>
<dbReference type="EC" id="3.1.1.96" evidence="2"/>
<comment type="function">
    <text evidence="2">An aminoacyl-tRNA editing enzyme that deacylates mischarged D-aminoacyl-tRNAs. Also deacylates mischarged glycyl-tRNA(Ala), protecting cells against glycine mischarging by AlaRS. Acts via tRNA-based rather than protein-based catalysis; rejects L-amino acids rather than detecting D-amino acids in the active site. By recycling D-aminoacyl-tRNA to D-amino acids and free tRNA molecules, this enzyme counteracts the toxicity associated with the formation of D-aminoacyl-tRNA entities in vivo and helps enforce protein L-homochirality.</text>
</comment>
<dbReference type="Pfam" id="PF02580">
    <property type="entry name" value="Tyr_Deacylase"/>
    <property type="match status" value="1"/>
</dbReference>
<dbReference type="Gene3D" id="3.50.80.10">
    <property type="entry name" value="D-tyrosyl-tRNA(Tyr) deacylase"/>
    <property type="match status" value="1"/>
</dbReference>
<organism evidence="3 4">
    <name type="scientific">Polaribacter pacificus</name>
    <dbReference type="NCBI Taxonomy" id="1775173"/>
    <lineage>
        <taxon>Bacteria</taxon>
        <taxon>Pseudomonadati</taxon>
        <taxon>Bacteroidota</taxon>
        <taxon>Flavobacteriia</taxon>
        <taxon>Flavobacteriales</taxon>
        <taxon>Flavobacteriaceae</taxon>
    </lineage>
</organism>